<keyword evidence="2" id="KW-1185">Reference proteome</keyword>
<dbReference type="Proteomes" id="UP001342314">
    <property type="component" value="Unassembled WGS sequence"/>
</dbReference>
<dbReference type="PANTHER" id="PTHR40129:SF2">
    <property type="entry name" value="KETOPANTOATE REDUCTASE N-TERMINAL DOMAIN-CONTAINING PROTEIN"/>
    <property type="match status" value="1"/>
</dbReference>
<accession>A0AAV5GVH1</accession>
<name>A0AAV5GVH1_9BASI</name>
<proteinExistence type="predicted"/>
<evidence type="ECO:0000313" key="2">
    <source>
        <dbReference type="Proteomes" id="UP001342314"/>
    </source>
</evidence>
<sequence length="330" mass="35603">MVQLDGTASVDLLVLGAGWTASFLLPHLRAEHPHISFAATTRDGRNGTIRWAFDPERDGKEQFAALPRAKTVVVVFPIRGEGGSRRLVTGYEEAVGQRVRWVQLGSSGIYDGGPTLAALAVKAAAASSDSEKLPLAHSPLEWTTRHSPYDRTNARAIAEDELLGQHTDTVVLNLVGLWGGARNPSNWIARIAPTFEALEAKGSVHLVHGLDVARAIVAVHLAPSLPTGSGESAATSGRGQRWIVSDLRVYDWWDLVAAHPGSSTSVAPAATADSEPSPPRAKWVQQLLKKHDVRGLPRSAVELGRAIDAREFWEAFELAPVKGRWEEARA</sequence>
<protein>
    <submittedName>
        <fullName evidence="1">Uncharacterized protein</fullName>
    </submittedName>
</protein>
<organism evidence="1 2">
    <name type="scientific">Rhodotorula paludigena</name>
    <dbReference type="NCBI Taxonomy" id="86838"/>
    <lineage>
        <taxon>Eukaryota</taxon>
        <taxon>Fungi</taxon>
        <taxon>Dikarya</taxon>
        <taxon>Basidiomycota</taxon>
        <taxon>Pucciniomycotina</taxon>
        <taxon>Microbotryomycetes</taxon>
        <taxon>Sporidiobolales</taxon>
        <taxon>Sporidiobolaceae</taxon>
        <taxon>Rhodotorula</taxon>
    </lineage>
</organism>
<dbReference type="PANTHER" id="PTHR40129">
    <property type="entry name" value="KETOPANTOATE REDUCTASE N-TERMINAL DOMAIN-CONTAINING PROTEIN"/>
    <property type="match status" value="1"/>
</dbReference>
<dbReference type="AlphaFoldDB" id="A0AAV5GVH1"/>
<evidence type="ECO:0000313" key="1">
    <source>
        <dbReference type="EMBL" id="GJN93214.1"/>
    </source>
</evidence>
<gene>
    <name evidence="1" type="ORF">Rhopal_006261-T1</name>
</gene>
<comment type="caution">
    <text evidence="1">The sequence shown here is derived from an EMBL/GenBank/DDBJ whole genome shotgun (WGS) entry which is preliminary data.</text>
</comment>
<dbReference type="Gene3D" id="3.40.50.720">
    <property type="entry name" value="NAD(P)-binding Rossmann-like Domain"/>
    <property type="match status" value="1"/>
</dbReference>
<dbReference type="EMBL" id="BQKY01000013">
    <property type="protein sequence ID" value="GJN93214.1"/>
    <property type="molecule type" value="Genomic_DNA"/>
</dbReference>
<reference evidence="1 2" key="1">
    <citation type="submission" date="2021-12" db="EMBL/GenBank/DDBJ databases">
        <title>High titer production of polyol ester of fatty acids by Rhodotorula paludigena BS15 towards product separation-free biomass refinery.</title>
        <authorList>
            <person name="Mano J."/>
            <person name="Ono H."/>
            <person name="Tanaka T."/>
            <person name="Naito K."/>
            <person name="Sushida H."/>
            <person name="Ike M."/>
            <person name="Tokuyasu K."/>
            <person name="Kitaoka M."/>
        </authorList>
    </citation>
    <scope>NUCLEOTIDE SEQUENCE [LARGE SCALE GENOMIC DNA]</scope>
    <source>
        <strain evidence="1 2">BS15</strain>
    </source>
</reference>